<comment type="subunit">
    <text evidence="3">Heptamer of 7 subunits arranged in a ring.</text>
</comment>
<dbReference type="Gene3D" id="2.30.33.40">
    <property type="entry name" value="GroES chaperonin"/>
    <property type="match status" value="1"/>
</dbReference>
<dbReference type="Pfam" id="PF00166">
    <property type="entry name" value="Cpn10"/>
    <property type="match status" value="1"/>
</dbReference>
<comment type="similarity">
    <text evidence="1 3">Belongs to the GroES chaperonin family.</text>
</comment>
<dbReference type="NCBIfam" id="NF001527">
    <property type="entry name" value="PRK00364.1-2"/>
    <property type="match status" value="1"/>
</dbReference>
<dbReference type="Proteomes" id="UP000227088">
    <property type="component" value="Unassembled WGS sequence"/>
</dbReference>
<dbReference type="InterPro" id="IPR018369">
    <property type="entry name" value="Chaprnonin_Cpn10_CS"/>
</dbReference>
<accession>A0A1Y5HY48</accession>
<dbReference type="PRINTS" id="PR00297">
    <property type="entry name" value="CHAPERONIN10"/>
</dbReference>
<proteinExistence type="inferred from homology"/>
<dbReference type="GO" id="GO:0044183">
    <property type="term" value="F:protein folding chaperone"/>
    <property type="evidence" value="ECO:0007669"/>
    <property type="project" value="InterPro"/>
</dbReference>
<comment type="caution">
    <text evidence="4">The sequence shown here is derived from an EMBL/GenBank/DDBJ whole genome shotgun (WGS) entry which is preliminary data.</text>
</comment>
<protein>
    <recommendedName>
        <fullName evidence="3">10 kDa chaperonin</fullName>
    </recommendedName>
</protein>
<keyword evidence="2 3" id="KW-0143">Chaperone</keyword>
<dbReference type="GO" id="GO:0046872">
    <property type="term" value="F:metal ion binding"/>
    <property type="evidence" value="ECO:0007669"/>
    <property type="project" value="TreeGrafter"/>
</dbReference>
<dbReference type="GO" id="GO:0051082">
    <property type="term" value="F:unfolded protein binding"/>
    <property type="evidence" value="ECO:0007669"/>
    <property type="project" value="TreeGrafter"/>
</dbReference>
<dbReference type="InterPro" id="IPR037124">
    <property type="entry name" value="Chaperonin_GroES_sf"/>
</dbReference>
<dbReference type="AlphaFoldDB" id="A0A1Y5HY48"/>
<comment type="function">
    <text evidence="3">Together with the chaperonin GroEL, plays an essential role in assisting protein folding. The GroEL-GroES system forms a nano-cage that allows encapsulation of the non-native substrate proteins and provides a physical environment optimized to promote and accelerate protein folding. GroES binds to the apical surface of the GroEL ring, thereby capping the opening of the GroEL channel.</text>
</comment>
<dbReference type="SMART" id="SM00883">
    <property type="entry name" value="Cpn10"/>
    <property type="match status" value="1"/>
</dbReference>
<dbReference type="PROSITE" id="PS00681">
    <property type="entry name" value="CHAPERONINS_CPN10"/>
    <property type="match status" value="1"/>
</dbReference>
<dbReference type="PANTHER" id="PTHR10772">
    <property type="entry name" value="10 KDA HEAT SHOCK PROTEIN"/>
    <property type="match status" value="1"/>
</dbReference>
<gene>
    <name evidence="4" type="ORF">A9R00_04585</name>
</gene>
<evidence type="ECO:0000313" key="4">
    <source>
        <dbReference type="EMBL" id="OUS40723.1"/>
    </source>
</evidence>
<evidence type="ECO:0000256" key="2">
    <source>
        <dbReference type="ARBA" id="ARBA00023186"/>
    </source>
</evidence>
<dbReference type="InterPro" id="IPR011032">
    <property type="entry name" value="GroES-like_sf"/>
</dbReference>
<dbReference type="NCBIfam" id="NF001533">
    <property type="entry name" value="PRK00364.2-4"/>
    <property type="match status" value="1"/>
</dbReference>
<dbReference type="SUPFAM" id="SSF50129">
    <property type="entry name" value="GroES-like"/>
    <property type="match status" value="1"/>
</dbReference>
<dbReference type="PANTHER" id="PTHR10772:SF58">
    <property type="entry name" value="CO-CHAPERONIN GROES"/>
    <property type="match status" value="1"/>
</dbReference>
<dbReference type="GO" id="GO:0051087">
    <property type="term" value="F:protein-folding chaperone binding"/>
    <property type="evidence" value="ECO:0007669"/>
    <property type="project" value="TreeGrafter"/>
</dbReference>
<evidence type="ECO:0000313" key="5">
    <source>
        <dbReference type="Proteomes" id="UP000227088"/>
    </source>
</evidence>
<dbReference type="HAMAP" id="MF_00580">
    <property type="entry name" value="CH10"/>
    <property type="match status" value="1"/>
</dbReference>
<organism evidence="4 5">
    <name type="scientific">Oleispira antarctica</name>
    <dbReference type="NCBI Taxonomy" id="188908"/>
    <lineage>
        <taxon>Bacteria</taxon>
        <taxon>Pseudomonadati</taxon>
        <taxon>Pseudomonadota</taxon>
        <taxon>Gammaproteobacteria</taxon>
        <taxon>Oceanospirillales</taxon>
        <taxon>Oceanospirillaceae</taxon>
        <taxon>Oleispira</taxon>
    </lineage>
</organism>
<feature type="non-terminal residue" evidence="4">
    <location>
        <position position="97"/>
    </location>
</feature>
<evidence type="ECO:0000256" key="3">
    <source>
        <dbReference type="RuleBase" id="RU000535"/>
    </source>
</evidence>
<evidence type="ECO:0000256" key="1">
    <source>
        <dbReference type="ARBA" id="ARBA00006975"/>
    </source>
</evidence>
<sequence>MKIRPLHDRIVVRRKEEEQATAGGIILPGAAAEKPNQGEVVAVGSGRILNNGEVQALDVKEGDVVVFGKYSGQNTIDIDGEELLILNESDIYGVLEA</sequence>
<dbReference type="EMBL" id="MABE01000265">
    <property type="protein sequence ID" value="OUS40723.1"/>
    <property type="molecule type" value="Genomic_DNA"/>
</dbReference>
<dbReference type="InterPro" id="IPR020818">
    <property type="entry name" value="Chaperonin_GroES"/>
</dbReference>
<dbReference type="FunFam" id="2.30.33.40:FF:000001">
    <property type="entry name" value="10 kDa chaperonin"/>
    <property type="match status" value="1"/>
</dbReference>
<name>A0A1Y5HY48_OLEAN</name>
<dbReference type="CDD" id="cd00320">
    <property type="entry name" value="cpn10"/>
    <property type="match status" value="1"/>
</dbReference>
<dbReference type="GO" id="GO:0005524">
    <property type="term" value="F:ATP binding"/>
    <property type="evidence" value="ECO:0007669"/>
    <property type="project" value="InterPro"/>
</dbReference>
<reference evidence="5" key="1">
    <citation type="journal article" date="2017" name="Proc. Natl. Acad. Sci. U.S.A.">
        <title>Simulation of Deepwater Horizon oil plume reveals substrate specialization within a complex community of hydrocarbon degraders.</title>
        <authorList>
            <person name="Hu P."/>
            <person name="Dubinsky E.A."/>
            <person name="Probst A.J."/>
            <person name="Wang J."/>
            <person name="Sieber C.M.K."/>
            <person name="Tom L.M."/>
            <person name="Gardinali P."/>
            <person name="Banfield J.F."/>
            <person name="Atlas R.M."/>
            <person name="Andersen G.L."/>
        </authorList>
    </citation>
    <scope>NUCLEOTIDE SEQUENCE [LARGE SCALE GENOMIC DNA]</scope>
</reference>
<dbReference type="NCBIfam" id="NF001531">
    <property type="entry name" value="PRK00364.2-2"/>
    <property type="match status" value="1"/>
</dbReference>